<evidence type="ECO:0000256" key="1">
    <source>
        <dbReference type="ARBA" id="ARBA00022450"/>
    </source>
</evidence>
<protein>
    <submittedName>
        <fullName evidence="4">Acyl carrier protein</fullName>
    </submittedName>
</protein>
<sequence length="89" mass="9944">MTTHIDADTVWTEIRHCINKVVPALVEVDIRPETPFDSLGISSIEMITIVFEVEELYDIVIVDAGLDVFQSGDEFVKLVQVLLDKKVAA</sequence>
<organism evidence="4 5">
    <name type="scientific">Neorhizobium huautlense</name>
    <dbReference type="NCBI Taxonomy" id="67774"/>
    <lineage>
        <taxon>Bacteria</taxon>
        <taxon>Pseudomonadati</taxon>
        <taxon>Pseudomonadota</taxon>
        <taxon>Alphaproteobacteria</taxon>
        <taxon>Hyphomicrobiales</taxon>
        <taxon>Rhizobiaceae</taxon>
        <taxon>Rhizobium/Agrobacterium group</taxon>
        <taxon>Neorhizobium</taxon>
    </lineage>
</organism>
<proteinExistence type="predicted"/>
<feature type="domain" description="Carrier" evidence="3">
    <location>
        <begin position="26"/>
        <end position="61"/>
    </location>
</feature>
<evidence type="ECO:0000313" key="4">
    <source>
        <dbReference type="EMBL" id="MDP9840622.1"/>
    </source>
</evidence>
<dbReference type="InterPro" id="IPR006162">
    <property type="entry name" value="Ppantetheine_attach_site"/>
</dbReference>
<keyword evidence="1" id="KW-0596">Phosphopantetheine</keyword>
<gene>
    <name evidence="4" type="ORF">J2T09_005410</name>
</gene>
<keyword evidence="2" id="KW-0597">Phosphoprotein</keyword>
<evidence type="ECO:0000256" key="2">
    <source>
        <dbReference type="ARBA" id="ARBA00022553"/>
    </source>
</evidence>
<dbReference type="InterPro" id="IPR036736">
    <property type="entry name" value="ACP-like_sf"/>
</dbReference>
<comment type="caution">
    <text evidence="4">The sequence shown here is derived from an EMBL/GenBank/DDBJ whole genome shotgun (WGS) entry which is preliminary data.</text>
</comment>
<dbReference type="PROSITE" id="PS00012">
    <property type="entry name" value="PHOSPHOPANTETHEINE"/>
    <property type="match status" value="1"/>
</dbReference>
<reference evidence="4 5" key="1">
    <citation type="submission" date="2023-07" db="EMBL/GenBank/DDBJ databases">
        <title>Sorghum-associated microbial communities from plants grown in Nebraska, USA.</title>
        <authorList>
            <person name="Schachtman D."/>
        </authorList>
    </citation>
    <scope>NUCLEOTIDE SEQUENCE [LARGE SCALE GENOMIC DNA]</scope>
    <source>
        <strain evidence="4 5">DS1307</strain>
    </source>
</reference>
<dbReference type="Pfam" id="PF00550">
    <property type="entry name" value="PP-binding"/>
    <property type="match status" value="1"/>
</dbReference>
<dbReference type="EMBL" id="JAUSRF010000031">
    <property type="protein sequence ID" value="MDP9840622.1"/>
    <property type="molecule type" value="Genomic_DNA"/>
</dbReference>
<dbReference type="Gene3D" id="1.10.1200.10">
    <property type="entry name" value="ACP-like"/>
    <property type="match status" value="1"/>
</dbReference>
<keyword evidence="5" id="KW-1185">Reference proteome</keyword>
<evidence type="ECO:0000259" key="3">
    <source>
        <dbReference type="Pfam" id="PF00550"/>
    </source>
</evidence>
<name>A0ABT9Q1R0_9HYPH</name>
<evidence type="ECO:0000313" key="5">
    <source>
        <dbReference type="Proteomes" id="UP001241472"/>
    </source>
</evidence>
<dbReference type="RefSeq" id="WP_306840122.1">
    <property type="nucleotide sequence ID" value="NZ_JAUSRF010000031.1"/>
</dbReference>
<dbReference type="Proteomes" id="UP001241472">
    <property type="component" value="Unassembled WGS sequence"/>
</dbReference>
<accession>A0ABT9Q1R0</accession>
<dbReference type="SUPFAM" id="SSF47336">
    <property type="entry name" value="ACP-like"/>
    <property type="match status" value="1"/>
</dbReference>
<dbReference type="InterPro" id="IPR009081">
    <property type="entry name" value="PP-bd_ACP"/>
</dbReference>